<evidence type="ECO:0000259" key="2">
    <source>
        <dbReference type="Pfam" id="PF09917"/>
    </source>
</evidence>
<proteinExistence type="predicted"/>
<dbReference type="OrthoDB" id="9814399at2"/>
<dbReference type="RefSeq" id="WP_136458531.1">
    <property type="nucleotide sequence ID" value="NZ_SRSF01000003.1"/>
</dbReference>
<feature type="signal peptide" evidence="1">
    <location>
        <begin position="1"/>
        <end position="18"/>
    </location>
</feature>
<reference evidence="3 4" key="1">
    <citation type="submission" date="2019-04" db="EMBL/GenBank/DDBJ databases">
        <title>Lewinella litorea sp. nov., isolated from a marine sand.</title>
        <authorList>
            <person name="Yoon J.-H."/>
        </authorList>
    </citation>
    <scope>NUCLEOTIDE SEQUENCE [LARGE SCALE GENOMIC DNA]</scope>
    <source>
        <strain evidence="3 4">HSMS-39</strain>
    </source>
</reference>
<dbReference type="Proteomes" id="UP000308528">
    <property type="component" value="Unassembled WGS sequence"/>
</dbReference>
<name>A0A4S4NMY9_9BACT</name>
<gene>
    <name evidence="3" type="ORF">E4021_08970</name>
</gene>
<dbReference type="PANTHER" id="PTHR36919:SF3">
    <property type="entry name" value="BLL5882 PROTEIN"/>
    <property type="match status" value="1"/>
</dbReference>
<organism evidence="3 4">
    <name type="scientific">Neolewinella litorea</name>
    <dbReference type="NCBI Taxonomy" id="2562452"/>
    <lineage>
        <taxon>Bacteria</taxon>
        <taxon>Pseudomonadati</taxon>
        <taxon>Bacteroidota</taxon>
        <taxon>Saprospiria</taxon>
        <taxon>Saprospirales</taxon>
        <taxon>Lewinellaceae</taxon>
        <taxon>Neolewinella</taxon>
    </lineage>
</organism>
<keyword evidence="4" id="KW-1185">Reference proteome</keyword>
<sequence length="144" mass="15934">MKHLLFILSLVAFGNLSAQLATPEGRWTTTDEESGEAKSVVEIYAKGGAYYGKVAEILTGNTTAVCEACEGSKKNKPILGMVIVEGLQADDDSPGEWEGGTILDPQKGATYRLSVWYEDDNSDVLYVRGRHWTGLYRTQKWIRE</sequence>
<dbReference type="Gene3D" id="2.40.128.520">
    <property type="match status" value="1"/>
</dbReference>
<feature type="chain" id="PRO_5020217457" evidence="1">
    <location>
        <begin position="19"/>
        <end position="144"/>
    </location>
</feature>
<evidence type="ECO:0000256" key="1">
    <source>
        <dbReference type="SAM" id="SignalP"/>
    </source>
</evidence>
<dbReference type="AlphaFoldDB" id="A0A4S4NMY9"/>
<evidence type="ECO:0000313" key="3">
    <source>
        <dbReference type="EMBL" id="THH39738.1"/>
    </source>
</evidence>
<feature type="domain" description="DUF2147" evidence="2">
    <location>
        <begin position="25"/>
        <end position="143"/>
    </location>
</feature>
<dbReference type="Pfam" id="PF09917">
    <property type="entry name" value="DUF2147"/>
    <property type="match status" value="1"/>
</dbReference>
<accession>A0A4S4NMY9</accession>
<dbReference type="PANTHER" id="PTHR36919">
    <property type="entry name" value="BLR1215 PROTEIN"/>
    <property type="match status" value="1"/>
</dbReference>
<evidence type="ECO:0000313" key="4">
    <source>
        <dbReference type="Proteomes" id="UP000308528"/>
    </source>
</evidence>
<comment type="caution">
    <text evidence="3">The sequence shown here is derived from an EMBL/GenBank/DDBJ whole genome shotgun (WGS) entry which is preliminary data.</text>
</comment>
<keyword evidence="1" id="KW-0732">Signal</keyword>
<dbReference type="EMBL" id="SRSF01000003">
    <property type="protein sequence ID" value="THH39738.1"/>
    <property type="molecule type" value="Genomic_DNA"/>
</dbReference>
<dbReference type="InterPro" id="IPR019223">
    <property type="entry name" value="DUF2147"/>
</dbReference>
<protein>
    <submittedName>
        <fullName evidence="3">DUF2147 domain-containing protein</fullName>
    </submittedName>
</protein>